<proteinExistence type="inferred from homology"/>
<evidence type="ECO:0000256" key="1">
    <source>
        <dbReference type="ARBA" id="ARBA00007118"/>
    </source>
</evidence>
<keyword evidence="5" id="KW-1185">Reference proteome</keyword>
<dbReference type="AlphaFoldDB" id="A0A841JWW5"/>
<gene>
    <name evidence="4" type="ORF">HNQ77_003806</name>
</gene>
<evidence type="ECO:0000259" key="3">
    <source>
        <dbReference type="Pfam" id="PF00881"/>
    </source>
</evidence>
<evidence type="ECO:0000256" key="2">
    <source>
        <dbReference type="ARBA" id="ARBA00023002"/>
    </source>
</evidence>
<dbReference type="EMBL" id="JACHEK010000008">
    <property type="protein sequence ID" value="MBB6145836.1"/>
    <property type="molecule type" value="Genomic_DNA"/>
</dbReference>
<organism evidence="4 5">
    <name type="scientific">Silvibacterium bohemicum</name>
    <dbReference type="NCBI Taxonomy" id="1577686"/>
    <lineage>
        <taxon>Bacteria</taxon>
        <taxon>Pseudomonadati</taxon>
        <taxon>Acidobacteriota</taxon>
        <taxon>Terriglobia</taxon>
        <taxon>Terriglobales</taxon>
        <taxon>Acidobacteriaceae</taxon>
        <taxon>Silvibacterium</taxon>
    </lineage>
</organism>
<dbReference type="Proteomes" id="UP000538666">
    <property type="component" value="Unassembled WGS sequence"/>
</dbReference>
<dbReference type="SUPFAM" id="SSF55469">
    <property type="entry name" value="FMN-dependent nitroreductase-like"/>
    <property type="match status" value="1"/>
</dbReference>
<comment type="similarity">
    <text evidence="1">Belongs to the nitroreductase family.</text>
</comment>
<protein>
    <submittedName>
        <fullName evidence="4">Nitroreductase</fullName>
    </submittedName>
</protein>
<dbReference type="PANTHER" id="PTHR43673:SF10">
    <property type="entry name" value="NADH DEHYDROGENASE_NAD(P)H NITROREDUCTASE XCC3605-RELATED"/>
    <property type="match status" value="1"/>
</dbReference>
<comment type="caution">
    <text evidence="4">The sequence shown here is derived from an EMBL/GenBank/DDBJ whole genome shotgun (WGS) entry which is preliminary data.</text>
</comment>
<evidence type="ECO:0000313" key="5">
    <source>
        <dbReference type="Proteomes" id="UP000538666"/>
    </source>
</evidence>
<accession>A0A841JWW5</accession>
<evidence type="ECO:0000313" key="4">
    <source>
        <dbReference type="EMBL" id="MBB6145836.1"/>
    </source>
</evidence>
<name>A0A841JWW5_9BACT</name>
<dbReference type="CDD" id="cd02138">
    <property type="entry name" value="TdsD-like"/>
    <property type="match status" value="1"/>
</dbReference>
<dbReference type="RefSeq" id="WP_050061152.1">
    <property type="nucleotide sequence ID" value="NZ_JACHEK010000008.1"/>
</dbReference>
<dbReference type="InterPro" id="IPR029479">
    <property type="entry name" value="Nitroreductase"/>
</dbReference>
<reference evidence="4 5" key="1">
    <citation type="submission" date="2020-08" db="EMBL/GenBank/DDBJ databases">
        <title>Genomic Encyclopedia of Type Strains, Phase IV (KMG-IV): sequencing the most valuable type-strain genomes for metagenomic binning, comparative biology and taxonomic classification.</title>
        <authorList>
            <person name="Goeker M."/>
        </authorList>
    </citation>
    <scope>NUCLEOTIDE SEQUENCE [LARGE SCALE GENOMIC DNA]</scope>
    <source>
        <strain evidence="4 5">DSM 103733</strain>
    </source>
</reference>
<dbReference type="InterPro" id="IPR000415">
    <property type="entry name" value="Nitroreductase-like"/>
</dbReference>
<dbReference type="GO" id="GO:0016491">
    <property type="term" value="F:oxidoreductase activity"/>
    <property type="evidence" value="ECO:0007669"/>
    <property type="project" value="UniProtKB-KW"/>
</dbReference>
<sequence>MSQNKEAFEKLKHAPAIPGVIEDILKRWSPRAYSDQVVTPESLKEAFEAARWAASSYNEQPWRFLVGHRGDETYKKILESLIEFNQSWAKTAPVLILSVGKKTFTANGSPNHYQLHDTGAATAYLALQATALGFHTHSMGGFDLDKVRKSFNIPEDFEIGSVTALGYLGDPDTLPEQVKQMELAPRERKPLSEIVFSEWEKPLKF</sequence>
<feature type="domain" description="Nitroreductase" evidence="3">
    <location>
        <begin position="24"/>
        <end position="85"/>
    </location>
</feature>
<keyword evidence="2" id="KW-0560">Oxidoreductase</keyword>
<dbReference type="Pfam" id="PF00881">
    <property type="entry name" value="Nitroreductase"/>
    <property type="match status" value="1"/>
</dbReference>
<dbReference type="Gene3D" id="3.40.109.10">
    <property type="entry name" value="NADH Oxidase"/>
    <property type="match status" value="1"/>
</dbReference>
<dbReference type="PANTHER" id="PTHR43673">
    <property type="entry name" value="NAD(P)H NITROREDUCTASE YDGI-RELATED"/>
    <property type="match status" value="1"/>
</dbReference>